<dbReference type="Proteomes" id="UP000001307">
    <property type="component" value="Unassembled WGS sequence"/>
</dbReference>
<dbReference type="FunCoup" id="E4X858">
    <property type="interactions" value="510"/>
</dbReference>
<dbReference type="EMBL" id="FN653028">
    <property type="protein sequence ID" value="CBY18881.1"/>
    <property type="molecule type" value="Genomic_DNA"/>
</dbReference>
<sequence>MKINSEPNQDDIPDKKLRSLSQGVLKLAGIINDLIKTANVYDDEEFQPDMGYGFSLGAEKNISAIVKFVNDSSNDAARLSKKARTSDDIEGWNGVSKRLKVLSSLLSIISSLSNADCSDYKIETDKLSQIILTTLKTLSEAGKTVKLGNKTQLYDDGVRLPLGFEPLYNQTLIPAAFPRDVPIVAPEKVYVDLVPILEEFRHLLKMFNFSSYEQFLDFTRGFSDKSPSLVARSLLFVIFIPPNRKILGKMMMANVIENSICAYLKLDLSKEFRMNRNVQFWTSTYGCSIFCNLIQDYCFNKARQRERIEFELESIGRLIDEVDRAVNNPDIQTTTVEQIYLNWIVLQASLTMEVYLTQGFGLGLYANFELEYINFYLGDVIYPSILRCLSSFQTLNQNVRKGKKIKPDTIAERLQLYEFQSHLSRATFFSIRGFLKKNRLETPQIISDSVGDKQNTRYTHRFAALMHVRIPTFISWGDYRRISGDLDRRVSNDLAEASKIFESVKNQVNSLGLQGPFFDHLKTLATANMITTKLLSTMDIKKKLIFEKNDDLSIYPTFKLV</sequence>
<dbReference type="Pfam" id="PF25789">
    <property type="entry name" value="TPR_NAA35"/>
    <property type="match status" value="1"/>
</dbReference>
<protein>
    <recommendedName>
        <fullName evidence="1">N-alpha-acetyltransferase 35, NatC auxiliary subunit</fullName>
    </recommendedName>
    <alternativeName>
        <fullName evidence="2">Protein MAK10 homolog</fullName>
    </alternativeName>
</protein>
<dbReference type="InterPro" id="IPR057982">
    <property type="entry name" value="TPR_NAA35"/>
</dbReference>
<evidence type="ECO:0000259" key="3">
    <source>
        <dbReference type="Pfam" id="PF25789"/>
    </source>
</evidence>
<dbReference type="GO" id="GO:0031417">
    <property type="term" value="C:NatC complex"/>
    <property type="evidence" value="ECO:0007669"/>
    <property type="project" value="InterPro"/>
</dbReference>
<evidence type="ECO:0000256" key="2">
    <source>
        <dbReference type="ARBA" id="ARBA00030494"/>
    </source>
</evidence>
<evidence type="ECO:0000313" key="4">
    <source>
        <dbReference type="EMBL" id="CBY18881.1"/>
    </source>
</evidence>
<name>E4X858_OIKDI</name>
<dbReference type="PANTHER" id="PTHR21373:SF0">
    <property type="entry name" value="N-ALPHA-ACETYLTRANSFERASE 35, NATC AUXILIARY SUBUNIT"/>
    <property type="match status" value="1"/>
</dbReference>
<organism evidence="4">
    <name type="scientific">Oikopleura dioica</name>
    <name type="common">Tunicate</name>
    <dbReference type="NCBI Taxonomy" id="34765"/>
    <lineage>
        <taxon>Eukaryota</taxon>
        <taxon>Metazoa</taxon>
        <taxon>Chordata</taxon>
        <taxon>Tunicata</taxon>
        <taxon>Appendicularia</taxon>
        <taxon>Copelata</taxon>
        <taxon>Oikopleuridae</taxon>
        <taxon>Oikopleura</taxon>
    </lineage>
</organism>
<gene>
    <name evidence="4" type="ORF">GSOID_T00003751001</name>
</gene>
<reference evidence="4" key="1">
    <citation type="journal article" date="2010" name="Science">
        <title>Plasticity of animal genome architecture unmasked by rapid evolution of a pelagic tunicate.</title>
        <authorList>
            <person name="Denoeud F."/>
            <person name="Henriet S."/>
            <person name="Mungpakdee S."/>
            <person name="Aury J.M."/>
            <person name="Da Silva C."/>
            <person name="Brinkmann H."/>
            <person name="Mikhaleva J."/>
            <person name="Olsen L.C."/>
            <person name="Jubin C."/>
            <person name="Canestro C."/>
            <person name="Bouquet J.M."/>
            <person name="Danks G."/>
            <person name="Poulain J."/>
            <person name="Campsteijn C."/>
            <person name="Adamski M."/>
            <person name="Cross I."/>
            <person name="Yadetie F."/>
            <person name="Muffato M."/>
            <person name="Louis A."/>
            <person name="Butcher S."/>
            <person name="Tsagkogeorga G."/>
            <person name="Konrad A."/>
            <person name="Singh S."/>
            <person name="Jensen M.F."/>
            <person name="Cong E.H."/>
            <person name="Eikeseth-Otteraa H."/>
            <person name="Noel B."/>
            <person name="Anthouard V."/>
            <person name="Porcel B.M."/>
            <person name="Kachouri-Lafond R."/>
            <person name="Nishino A."/>
            <person name="Ugolini M."/>
            <person name="Chourrout P."/>
            <person name="Nishida H."/>
            <person name="Aasland R."/>
            <person name="Huzurbazar S."/>
            <person name="Westhof E."/>
            <person name="Delsuc F."/>
            <person name="Lehrach H."/>
            <person name="Reinhardt R."/>
            <person name="Weissenbach J."/>
            <person name="Roy S.W."/>
            <person name="Artiguenave F."/>
            <person name="Postlethwait J.H."/>
            <person name="Manak J.R."/>
            <person name="Thompson E.M."/>
            <person name="Jaillon O."/>
            <person name="Du Pasquier L."/>
            <person name="Boudinot P."/>
            <person name="Liberles D.A."/>
            <person name="Volff J.N."/>
            <person name="Philippe H."/>
            <person name="Lenhard B."/>
            <person name="Roest Crollius H."/>
            <person name="Wincker P."/>
            <person name="Chourrout D."/>
        </authorList>
    </citation>
    <scope>NUCLEOTIDE SEQUENCE [LARGE SCALE GENOMIC DNA]</scope>
</reference>
<dbReference type="OrthoDB" id="269405at2759"/>
<dbReference type="PANTHER" id="PTHR21373">
    <property type="entry name" value="GLUCOSE REPRESSIBLE PROTEIN MAK10"/>
    <property type="match status" value="1"/>
</dbReference>
<dbReference type="InParanoid" id="E4X858"/>
<evidence type="ECO:0000313" key="5">
    <source>
        <dbReference type="Proteomes" id="UP000001307"/>
    </source>
</evidence>
<evidence type="ECO:0000256" key="1">
    <source>
        <dbReference type="ARBA" id="ARBA00013618"/>
    </source>
</evidence>
<keyword evidence="5" id="KW-1185">Reference proteome</keyword>
<accession>E4X858</accession>
<feature type="domain" description="NAA35-like TPR repeats" evidence="3">
    <location>
        <begin position="204"/>
        <end position="539"/>
    </location>
</feature>
<dbReference type="InterPro" id="IPR007244">
    <property type="entry name" value="Naa35_N"/>
</dbReference>
<dbReference type="AlphaFoldDB" id="E4X858"/>
<proteinExistence type="predicted"/>